<evidence type="ECO:0000313" key="4">
    <source>
        <dbReference type="Proteomes" id="UP000326852"/>
    </source>
</evidence>
<keyword evidence="2" id="KW-0472">Membrane</keyword>
<feature type="region of interest" description="Disordered" evidence="1">
    <location>
        <begin position="1"/>
        <end position="56"/>
    </location>
</feature>
<evidence type="ECO:0000256" key="2">
    <source>
        <dbReference type="SAM" id="Phobius"/>
    </source>
</evidence>
<evidence type="ECO:0008006" key="5">
    <source>
        <dbReference type="Google" id="ProtNLM"/>
    </source>
</evidence>
<organism evidence="3 4">
    <name type="scientific">Arthrobacter yangruifuii</name>
    <dbReference type="NCBI Taxonomy" id="2606616"/>
    <lineage>
        <taxon>Bacteria</taxon>
        <taxon>Bacillati</taxon>
        <taxon>Actinomycetota</taxon>
        <taxon>Actinomycetes</taxon>
        <taxon>Micrococcales</taxon>
        <taxon>Micrococcaceae</taxon>
        <taxon>Arthrobacter</taxon>
    </lineage>
</organism>
<evidence type="ECO:0000313" key="3">
    <source>
        <dbReference type="EMBL" id="KAD4059740.1"/>
    </source>
</evidence>
<dbReference type="EMBL" id="VTFX01000001">
    <property type="protein sequence ID" value="KAD4059740.1"/>
    <property type="molecule type" value="Genomic_DNA"/>
</dbReference>
<gene>
    <name evidence="3" type="ORF">GD627_01170</name>
</gene>
<comment type="caution">
    <text evidence="3">The sequence shown here is derived from an EMBL/GenBank/DDBJ whole genome shotgun (WGS) entry which is preliminary data.</text>
</comment>
<protein>
    <recommendedName>
        <fullName evidence="5">DUF4878 domain-containing protein</fullName>
    </recommendedName>
</protein>
<reference evidence="3 4" key="1">
    <citation type="submission" date="2019-08" db="EMBL/GenBank/DDBJ databases">
        <title>Arthrobacter sp. nov., isolated from plateau pika and Tibetan wild ass.</title>
        <authorList>
            <person name="Ge Y."/>
        </authorList>
    </citation>
    <scope>NUCLEOTIDE SEQUENCE [LARGE SCALE GENOMIC DNA]</scope>
    <source>
        <strain evidence="3 4">785</strain>
    </source>
</reference>
<accession>A0A5N6MSK2</accession>
<name>A0A5N6MSK2_9MICC</name>
<sequence length="397" mass="42859">MGDRQMDRNGPTADAQGYQGTPPPGAGAHGPAREQSPYAVPPGYGQHGAPAPAPKKANPKLRKRLIIAGSIVAGLLVLLVVGGFFGYKQLSEKYNPKLQVEDYLQAVVDGDIEGAMDMVTAYDEMGYYQAQDYSLMTNEIYSKAANRISGFEITDVEASGIFAEVTADVKQGDKTTSVTFDLTSAGDAALFFEKWELTSPLNETEIAYRVDAGASELAVNGVGIDTFEESKYFAVFPGDYTFNTPTGSDYIGYSGEEKVSVEVRTGDEIGEPVDVTYRAELTDAAREEIKAQTKAHLAACVKATELQPQGCPNKADGEDPKNFRNIKWSMTKEPTYESIEGSPASPFPLTAKNGQFTLEAEEKQGDSWGPIKGTVELYSMPAMVDVQPDKINIAFGD</sequence>
<evidence type="ECO:0000256" key="1">
    <source>
        <dbReference type="SAM" id="MobiDB-lite"/>
    </source>
</evidence>
<keyword evidence="2" id="KW-1133">Transmembrane helix</keyword>
<keyword evidence="2" id="KW-0812">Transmembrane</keyword>
<keyword evidence="4" id="KW-1185">Reference proteome</keyword>
<dbReference type="Proteomes" id="UP000326852">
    <property type="component" value="Unassembled WGS sequence"/>
</dbReference>
<dbReference type="AlphaFoldDB" id="A0A5N6MSK2"/>
<feature type="transmembrane region" description="Helical" evidence="2">
    <location>
        <begin position="65"/>
        <end position="87"/>
    </location>
</feature>
<proteinExistence type="predicted"/>
<dbReference type="RefSeq" id="WP_152271015.1">
    <property type="nucleotide sequence ID" value="NZ_VTFX01000001.1"/>
</dbReference>